<dbReference type="NCBIfam" id="TIGR04057">
    <property type="entry name" value="SusC_RagA_signa"/>
    <property type="match status" value="1"/>
</dbReference>
<dbReference type="SUPFAM" id="SSF56935">
    <property type="entry name" value="Porins"/>
    <property type="match status" value="1"/>
</dbReference>
<dbReference type="InterPro" id="IPR023996">
    <property type="entry name" value="TonB-dep_OMP_SusC/RagA"/>
</dbReference>
<reference evidence="6" key="1">
    <citation type="journal article" date="2011" name="Stand. Genomic Sci.">
        <title>Non-contiguous finished genome sequence of the opportunistic oral pathogen Prevotella multisaccharivorax type strain (PPPA20).</title>
        <authorList>
            <person name="Pati A."/>
            <person name="Gronow S."/>
            <person name="Lu M."/>
            <person name="Lapidus A."/>
            <person name="Nolan M."/>
            <person name="Lucas S."/>
            <person name="Hammon N."/>
            <person name="Deshpande S."/>
            <person name="Cheng J.F."/>
            <person name="Tapia R."/>
            <person name="Han C."/>
            <person name="Goodwin L."/>
            <person name="Pitluck S."/>
            <person name="Liolios K."/>
            <person name="Pagani I."/>
            <person name="Mavromatis K."/>
            <person name="Mikhailova N."/>
            <person name="Huntemann M."/>
            <person name="Chen A."/>
            <person name="Palaniappan K."/>
            <person name="Land M."/>
            <person name="Hauser L."/>
            <person name="Detter J.C."/>
            <person name="Brambilla E.M."/>
            <person name="Rohde M."/>
            <person name="Goker M."/>
            <person name="Woyke T."/>
            <person name="Bristow J."/>
            <person name="Eisen J.A."/>
            <person name="Markowitz V."/>
            <person name="Hugenholtz P."/>
            <person name="Kyrpides N.C."/>
            <person name="Klenk H.P."/>
            <person name="Ivanova N."/>
        </authorList>
    </citation>
    <scope>NUCLEOTIDE SEQUENCE [LARGE SCALE GENOMIC DNA]</scope>
    <source>
        <strain evidence="6">DSM 17128</strain>
    </source>
</reference>
<name>F8NCB0_9BACT</name>
<dbReference type="EMBL" id="GL945017">
    <property type="protein sequence ID" value="EGN56000.1"/>
    <property type="molecule type" value="Genomic_DNA"/>
</dbReference>
<organism evidence="5 6">
    <name type="scientific">Hallella multisaccharivorax DSM 17128</name>
    <dbReference type="NCBI Taxonomy" id="688246"/>
    <lineage>
        <taxon>Bacteria</taxon>
        <taxon>Pseudomonadati</taxon>
        <taxon>Bacteroidota</taxon>
        <taxon>Bacteroidia</taxon>
        <taxon>Bacteroidales</taxon>
        <taxon>Prevotellaceae</taxon>
        <taxon>Hallella</taxon>
    </lineage>
</organism>
<dbReference type="GO" id="GO:0015344">
    <property type="term" value="F:siderophore uptake transmembrane transporter activity"/>
    <property type="evidence" value="ECO:0007669"/>
    <property type="project" value="TreeGrafter"/>
</dbReference>
<feature type="signal peptide" evidence="3">
    <location>
        <begin position="1"/>
        <end position="21"/>
    </location>
</feature>
<comment type="similarity">
    <text evidence="2">Belongs to the TonB-dependent receptor family.</text>
</comment>
<keyword evidence="2" id="KW-1134">Transmembrane beta strand</keyword>
<keyword evidence="2" id="KW-0813">Transport</keyword>
<keyword evidence="2" id="KW-0998">Cell outer membrane</keyword>
<evidence type="ECO:0000256" key="1">
    <source>
        <dbReference type="ARBA" id="ARBA00022729"/>
    </source>
</evidence>
<evidence type="ECO:0000313" key="6">
    <source>
        <dbReference type="Proteomes" id="UP000002772"/>
    </source>
</evidence>
<dbReference type="GO" id="GO:0044718">
    <property type="term" value="P:siderophore transmembrane transport"/>
    <property type="evidence" value="ECO:0007669"/>
    <property type="project" value="TreeGrafter"/>
</dbReference>
<dbReference type="InterPro" id="IPR008969">
    <property type="entry name" value="CarboxyPept-like_regulatory"/>
</dbReference>
<dbReference type="SUPFAM" id="SSF49464">
    <property type="entry name" value="Carboxypeptidase regulatory domain-like"/>
    <property type="match status" value="1"/>
</dbReference>
<dbReference type="HOGENOM" id="CLU_004317_3_2_10"/>
<feature type="chain" id="PRO_5003375993" evidence="3">
    <location>
        <begin position="22"/>
        <end position="493"/>
    </location>
</feature>
<evidence type="ECO:0000256" key="2">
    <source>
        <dbReference type="PROSITE-ProRule" id="PRU01360"/>
    </source>
</evidence>
<gene>
    <name evidence="5" type="ORF">Premu_0520</name>
</gene>
<proteinExistence type="inferred from homology"/>
<dbReference type="eggNOG" id="COG1629">
    <property type="taxonomic scope" value="Bacteria"/>
</dbReference>
<dbReference type="Gene3D" id="2.170.130.10">
    <property type="entry name" value="TonB-dependent receptor, plug domain"/>
    <property type="match status" value="1"/>
</dbReference>
<dbReference type="PANTHER" id="PTHR30069">
    <property type="entry name" value="TONB-DEPENDENT OUTER MEMBRANE RECEPTOR"/>
    <property type="match status" value="1"/>
</dbReference>
<dbReference type="PROSITE" id="PS52016">
    <property type="entry name" value="TONB_DEPENDENT_REC_3"/>
    <property type="match status" value="1"/>
</dbReference>
<dbReference type="Pfam" id="PF07715">
    <property type="entry name" value="Plug"/>
    <property type="match status" value="1"/>
</dbReference>
<sequence>MKQARISILWVSLLCTVVTWAQDALFSGTVIDKTGEPIIGTSVMEKGSSRGSATDLNGKFTFKGQPGATLAISYIGYVTQEKKGTSDMHITLLEDRKNLSEIVVIGYGVQKKSVVTASIAKIDASDLAETAPVRVDNALKGLADGVNVTSNSGQPGAAARIRVRGTGTINNSDPLYIIDGIPYEGSSGIDALNPNDIESIEVLKGAASGAIYGARAANGVILVTTKQGKSGKAQINYNFSYGWQSKWRKRDVLNATDYAILQNEQYVNSGMAPLYADPYHPIDINGNAVTTGTDWQYLVFNDNAPVEKHDVSVNGGNDRVKYYLSMGYYEQEGIVGGNYGKSNYNCLTLRSNTNMNIFDVTKDRSFLNKLDFSVSLSYARIKSTGIESNSTWGSVLGSALALSPILPPYVTGQAAVDRHNRYTYTDYSKDAKGVQTPYQDMTDKNGNVVMIPGTAYNEINNPLGLLLEPSQPGRSHRFIQCSFLCHSQFGIGR</sequence>
<dbReference type="Pfam" id="PF13715">
    <property type="entry name" value="CarbopepD_reg_2"/>
    <property type="match status" value="1"/>
</dbReference>
<keyword evidence="2" id="KW-0472">Membrane</keyword>
<dbReference type="InterPro" id="IPR037066">
    <property type="entry name" value="Plug_dom_sf"/>
</dbReference>
<dbReference type="STRING" id="688246.Premu_0520"/>
<dbReference type="GO" id="GO:0009279">
    <property type="term" value="C:cell outer membrane"/>
    <property type="evidence" value="ECO:0007669"/>
    <property type="project" value="UniProtKB-SubCell"/>
</dbReference>
<keyword evidence="5" id="KW-0675">Receptor</keyword>
<keyword evidence="1 3" id="KW-0732">Signal</keyword>
<dbReference type="PANTHER" id="PTHR30069:SF29">
    <property type="entry name" value="HEMOGLOBIN AND HEMOGLOBIN-HAPTOGLOBIN-BINDING PROTEIN 1-RELATED"/>
    <property type="match status" value="1"/>
</dbReference>
<feature type="domain" description="TonB-dependent receptor plug" evidence="4">
    <location>
        <begin position="114"/>
        <end position="220"/>
    </location>
</feature>
<dbReference type="InterPro" id="IPR039426">
    <property type="entry name" value="TonB-dep_rcpt-like"/>
</dbReference>
<dbReference type="Gene3D" id="2.60.40.1120">
    <property type="entry name" value="Carboxypeptidase-like, regulatory domain"/>
    <property type="match status" value="1"/>
</dbReference>
<keyword evidence="2" id="KW-0812">Transmembrane</keyword>
<evidence type="ECO:0000259" key="4">
    <source>
        <dbReference type="Pfam" id="PF07715"/>
    </source>
</evidence>
<evidence type="ECO:0000313" key="5">
    <source>
        <dbReference type="EMBL" id="EGN56000.1"/>
    </source>
</evidence>
<dbReference type="InterPro" id="IPR023997">
    <property type="entry name" value="TonB-dep_OMP_SusC/RagA_CS"/>
</dbReference>
<keyword evidence="6" id="KW-1185">Reference proteome</keyword>
<evidence type="ECO:0000256" key="3">
    <source>
        <dbReference type="SAM" id="SignalP"/>
    </source>
</evidence>
<dbReference type="RefSeq" id="WP_007572885.1">
    <property type="nucleotide sequence ID" value="NZ_BPTS01000001.1"/>
</dbReference>
<dbReference type="AlphaFoldDB" id="F8NCB0"/>
<protein>
    <submittedName>
        <fullName evidence="5">TonB-dependent receptor plug</fullName>
    </submittedName>
</protein>
<accession>F8NCB0</accession>
<dbReference type="Proteomes" id="UP000002772">
    <property type="component" value="Unassembled WGS sequence"/>
</dbReference>
<dbReference type="InterPro" id="IPR012910">
    <property type="entry name" value="Plug_dom"/>
</dbReference>
<dbReference type="NCBIfam" id="TIGR04056">
    <property type="entry name" value="OMP_RagA_SusC"/>
    <property type="match status" value="1"/>
</dbReference>
<comment type="subcellular location">
    <subcellularLocation>
        <location evidence="2">Cell outer membrane</location>
        <topology evidence="2">Multi-pass membrane protein</topology>
    </subcellularLocation>
</comment>